<evidence type="ECO:0000256" key="8">
    <source>
        <dbReference type="PIRSR" id="PIRSR602401-1"/>
    </source>
</evidence>
<dbReference type="PRINTS" id="PR00385">
    <property type="entry name" value="P450"/>
</dbReference>
<dbReference type="Gene3D" id="1.10.630.10">
    <property type="entry name" value="Cytochrome P450"/>
    <property type="match status" value="1"/>
</dbReference>
<dbReference type="Gramene" id="KCW49813">
    <property type="protein sequence ID" value="KCW49813"/>
    <property type="gene ID" value="EUGRSUZ_K03294"/>
</dbReference>
<evidence type="ECO:0000256" key="5">
    <source>
        <dbReference type="ARBA" id="ARBA00023002"/>
    </source>
</evidence>
<keyword evidence="9" id="KW-1133">Transmembrane helix</keyword>
<keyword evidence="5" id="KW-0560">Oxidoreductase</keyword>
<dbReference type="PANTHER" id="PTHR24296">
    <property type="entry name" value="CYTOCHROME P450"/>
    <property type="match status" value="1"/>
</dbReference>
<dbReference type="AlphaFoldDB" id="A0A059A7L8"/>
<sequence>MSRFDLFPSLSHSIVFPSLFIVTSVVFLFFVSSSPPPSKNLPRVYPIVGSYSSYFANIKWWLDWTADLVRNTPSATYVFHRPLCNRQVFTGNPASEKGEVFKMTLQDILGEEIFNIDGESWKFQRQVASHKFNTRSLQKFVETIVDAELNDRLMPLLAFAAKSGSVIDMQDILQRFAFDNICKIVFGYDAEYLSPSLPQPRAKFAEAFEDAVRISSGRFREFSSVIWRIKRFFNVGSEKCLRIVTSEIPADDLLLQFLSSGHSDEDFIIDIVISFILAVQDTMSAALTWYFWLLHKNPEVEAKVPGEIIEKSNAHAAEYDDVKEMVYRHASLRESMRFYPPVPIDVKEAVRDDVLEDGTVLKKGMRVTYHLYAMGRLEQLWGKDWPEFRPERWLRGAEDGSEKWEFINRDPFAYPVFQAGPRVCLGKEMVSPQMKRMVARVLQQFRVVPVPEEGKEPVFISYLSSKMKGGFPVRIEVRK</sequence>
<feature type="binding site" description="axial binding residue" evidence="8">
    <location>
        <position position="424"/>
    </location>
    <ligand>
        <name>heme</name>
        <dbReference type="ChEBI" id="CHEBI:30413"/>
    </ligand>
    <ligandPart>
        <name>Fe</name>
        <dbReference type="ChEBI" id="CHEBI:18248"/>
    </ligandPart>
</feature>
<dbReference type="EMBL" id="KK198763">
    <property type="protein sequence ID" value="KCW49813.1"/>
    <property type="molecule type" value="Genomic_DNA"/>
</dbReference>
<dbReference type="InterPro" id="IPR036396">
    <property type="entry name" value="Cyt_P450_sf"/>
</dbReference>
<dbReference type="InParanoid" id="A0A059A7L8"/>
<evidence type="ECO:0000256" key="1">
    <source>
        <dbReference type="ARBA" id="ARBA00001971"/>
    </source>
</evidence>
<name>A0A059A7L8_EUCGR</name>
<dbReference type="GO" id="GO:0016705">
    <property type="term" value="F:oxidoreductase activity, acting on paired donors, with incorporation or reduction of molecular oxygen"/>
    <property type="evidence" value="ECO:0007669"/>
    <property type="project" value="InterPro"/>
</dbReference>
<keyword evidence="4 8" id="KW-0479">Metal-binding</keyword>
<dbReference type="SUPFAM" id="SSF48264">
    <property type="entry name" value="Cytochrome P450"/>
    <property type="match status" value="1"/>
</dbReference>
<evidence type="ECO:0000256" key="3">
    <source>
        <dbReference type="ARBA" id="ARBA00022617"/>
    </source>
</evidence>
<dbReference type="GO" id="GO:0005506">
    <property type="term" value="F:iron ion binding"/>
    <property type="evidence" value="ECO:0007669"/>
    <property type="project" value="InterPro"/>
</dbReference>
<keyword evidence="9" id="KW-0812">Transmembrane</keyword>
<proteinExistence type="inferred from homology"/>
<evidence type="ECO:0000256" key="2">
    <source>
        <dbReference type="ARBA" id="ARBA00010617"/>
    </source>
</evidence>
<feature type="transmembrane region" description="Helical" evidence="9">
    <location>
        <begin position="12"/>
        <end position="31"/>
    </location>
</feature>
<evidence type="ECO:0000256" key="7">
    <source>
        <dbReference type="ARBA" id="ARBA00023033"/>
    </source>
</evidence>
<dbReference type="OMA" id="IHFAHIM"/>
<dbReference type="Pfam" id="PF00067">
    <property type="entry name" value="p450"/>
    <property type="match status" value="1"/>
</dbReference>
<evidence type="ECO:0008006" key="11">
    <source>
        <dbReference type="Google" id="ProtNLM"/>
    </source>
</evidence>
<accession>A0A059A7L8</accession>
<dbReference type="GO" id="GO:0004497">
    <property type="term" value="F:monooxygenase activity"/>
    <property type="evidence" value="ECO:0007669"/>
    <property type="project" value="UniProtKB-KW"/>
</dbReference>
<keyword evidence="3 8" id="KW-0349">Heme</keyword>
<keyword evidence="9" id="KW-0472">Membrane</keyword>
<protein>
    <recommendedName>
        <fullName evidence="11">Cytochrome P450</fullName>
    </recommendedName>
</protein>
<evidence type="ECO:0000256" key="6">
    <source>
        <dbReference type="ARBA" id="ARBA00023004"/>
    </source>
</evidence>
<keyword evidence="7" id="KW-0503">Monooxygenase</keyword>
<comment type="cofactor">
    <cofactor evidence="1 8">
        <name>heme</name>
        <dbReference type="ChEBI" id="CHEBI:30413"/>
    </cofactor>
</comment>
<comment type="similarity">
    <text evidence="2">Belongs to the cytochrome P450 family.</text>
</comment>
<dbReference type="InterPro" id="IPR002401">
    <property type="entry name" value="Cyt_P450_E_grp-I"/>
</dbReference>
<organism evidence="10">
    <name type="scientific">Eucalyptus grandis</name>
    <name type="common">Flooded gum</name>
    <dbReference type="NCBI Taxonomy" id="71139"/>
    <lineage>
        <taxon>Eukaryota</taxon>
        <taxon>Viridiplantae</taxon>
        <taxon>Streptophyta</taxon>
        <taxon>Embryophyta</taxon>
        <taxon>Tracheophyta</taxon>
        <taxon>Spermatophyta</taxon>
        <taxon>Magnoliopsida</taxon>
        <taxon>eudicotyledons</taxon>
        <taxon>Gunneridae</taxon>
        <taxon>Pentapetalae</taxon>
        <taxon>rosids</taxon>
        <taxon>malvids</taxon>
        <taxon>Myrtales</taxon>
        <taxon>Myrtaceae</taxon>
        <taxon>Myrtoideae</taxon>
        <taxon>Eucalypteae</taxon>
        <taxon>Eucalyptus</taxon>
    </lineage>
</organism>
<dbReference type="STRING" id="71139.A0A059A7L8"/>
<dbReference type="InterPro" id="IPR001128">
    <property type="entry name" value="Cyt_P450"/>
</dbReference>
<keyword evidence="6 8" id="KW-0408">Iron</keyword>
<evidence type="ECO:0000313" key="10">
    <source>
        <dbReference type="EMBL" id="KCW49813.1"/>
    </source>
</evidence>
<dbReference type="GO" id="GO:0020037">
    <property type="term" value="F:heme binding"/>
    <property type="evidence" value="ECO:0007669"/>
    <property type="project" value="InterPro"/>
</dbReference>
<dbReference type="PRINTS" id="PR00463">
    <property type="entry name" value="EP450I"/>
</dbReference>
<evidence type="ECO:0000256" key="4">
    <source>
        <dbReference type="ARBA" id="ARBA00022723"/>
    </source>
</evidence>
<gene>
    <name evidence="10" type="ORF">EUGRSUZ_K03294</name>
</gene>
<evidence type="ECO:0000256" key="9">
    <source>
        <dbReference type="SAM" id="Phobius"/>
    </source>
</evidence>
<reference evidence="10" key="1">
    <citation type="submission" date="2013-07" db="EMBL/GenBank/DDBJ databases">
        <title>The genome of Eucalyptus grandis.</title>
        <authorList>
            <person name="Schmutz J."/>
            <person name="Hayes R."/>
            <person name="Myburg A."/>
            <person name="Tuskan G."/>
            <person name="Grattapaglia D."/>
            <person name="Rokhsar D.S."/>
        </authorList>
    </citation>
    <scope>NUCLEOTIDE SEQUENCE</scope>
    <source>
        <tissue evidence="10">Leaf extractions</tissue>
    </source>
</reference>